<gene>
    <name evidence="1" type="ORF">SAMN05421580_102243</name>
</gene>
<name>A0A1N7K4H5_9RHOB</name>
<evidence type="ECO:0000313" key="1">
    <source>
        <dbReference type="EMBL" id="SIS56458.1"/>
    </source>
</evidence>
<dbReference type="RefSeq" id="WP_076483828.1">
    <property type="nucleotide sequence ID" value="NZ_FTOG01000002.1"/>
</dbReference>
<proteinExistence type="predicted"/>
<evidence type="ECO:0000313" key="2">
    <source>
        <dbReference type="Proteomes" id="UP000186221"/>
    </source>
</evidence>
<keyword evidence="2" id="KW-1185">Reference proteome</keyword>
<sequence>MEDKVRENKLRRKAERIGLRIEKSRVRDEMAPDYGKFWILSDYNRSNLLDGYDQNGKHCLTIDDLEDRLNDAEYVRKITARAH</sequence>
<dbReference type="STRING" id="453582.SAMN05421580_102243"/>
<dbReference type="Proteomes" id="UP000186221">
    <property type="component" value="Unassembled WGS sequence"/>
</dbReference>
<dbReference type="EMBL" id="FTOG01000002">
    <property type="protein sequence ID" value="SIS56458.1"/>
    <property type="molecule type" value="Genomic_DNA"/>
</dbReference>
<organism evidence="1 2">
    <name type="scientific">Rhodobacter aestuarii</name>
    <dbReference type="NCBI Taxonomy" id="453582"/>
    <lineage>
        <taxon>Bacteria</taxon>
        <taxon>Pseudomonadati</taxon>
        <taxon>Pseudomonadota</taxon>
        <taxon>Alphaproteobacteria</taxon>
        <taxon>Rhodobacterales</taxon>
        <taxon>Rhodobacter group</taxon>
        <taxon>Rhodobacter</taxon>
    </lineage>
</organism>
<reference evidence="2" key="1">
    <citation type="submission" date="2017-01" db="EMBL/GenBank/DDBJ databases">
        <authorList>
            <person name="Varghese N."/>
            <person name="Submissions S."/>
        </authorList>
    </citation>
    <scope>NUCLEOTIDE SEQUENCE [LARGE SCALE GENOMIC DNA]</scope>
    <source>
        <strain evidence="2">DSM 19945</strain>
    </source>
</reference>
<accession>A0A1N7K4H5</accession>
<protein>
    <submittedName>
        <fullName evidence="1">Uncharacterized protein</fullName>
    </submittedName>
</protein>
<dbReference type="AlphaFoldDB" id="A0A1N7K4H5"/>